<keyword evidence="1" id="KW-0732">Signal</keyword>
<evidence type="ECO:0000256" key="1">
    <source>
        <dbReference type="SAM" id="SignalP"/>
    </source>
</evidence>
<reference evidence="2 3" key="1">
    <citation type="submission" date="2020-02" db="EMBL/GenBank/DDBJ databases">
        <title>Shewanella WXL01 sp. nov., a marine bacterium isolated from green algae in Luhuitou Fringing Reef (Northern South China Sea).</title>
        <authorList>
            <person name="Wang X."/>
        </authorList>
    </citation>
    <scope>NUCLEOTIDE SEQUENCE [LARGE SCALE GENOMIC DNA]</scope>
    <source>
        <strain evidence="2 3">MCCC 1A01895</strain>
    </source>
</reference>
<dbReference type="Pfam" id="PF09839">
    <property type="entry name" value="DUF2066"/>
    <property type="match status" value="1"/>
</dbReference>
<dbReference type="RefSeq" id="WP_153663228.1">
    <property type="nucleotide sequence ID" value="NZ_JAAIKR010000002.1"/>
</dbReference>
<gene>
    <name evidence="2" type="ORF">G3R48_03735</name>
</gene>
<dbReference type="InterPro" id="IPR018642">
    <property type="entry name" value="DUF2066"/>
</dbReference>
<name>A0ABS5HZD6_9GAMM</name>
<protein>
    <submittedName>
        <fullName evidence="2">DUF2066 domain-containing protein</fullName>
    </submittedName>
</protein>
<feature type="signal peptide" evidence="1">
    <location>
        <begin position="1"/>
        <end position="24"/>
    </location>
</feature>
<evidence type="ECO:0000313" key="3">
    <source>
        <dbReference type="Proteomes" id="UP000811844"/>
    </source>
</evidence>
<dbReference type="EMBL" id="JAAIKR010000002">
    <property type="protein sequence ID" value="MBR9727107.1"/>
    <property type="molecule type" value="Genomic_DNA"/>
</dbReference>
<dbReference type="Proteomes" id="UP000811844">
    <property type="component" value="Unassembled WGS sequence"/>
</dbReference>
<comment type="caution">
    <text evidence="2">The sequence shown here is derived from an EMBL/GenBank/DDBJ whole genome shotgun (WGS) entry which is preliminary data.</text>
</comment>
<organism evidence="2 3">
    <name type="scientific">Shewanella intestini</name>
    <dbReference type="NCBI Taxonomy" id="2017544"/>
    <lineage>
        <taxon>Bacteria</taxon>
        <taxon>Pseudomonadati</taxon>
        <taxon>Pseudomonadota</taxon>
        <taxon>Gammaproteobacteria</taxon>
        <taxon>Alteromonadales</taxon>
        <taxon>Shewanellaceae</taxon>
        <taxon>Shewanella</taxon>
    </lineage>
</organism>
<accession>A0ABS5HZD6</accession>
<keyword evidence="3" id="KW-1185">Reference proteome</keyword>
<evidence type="ECO:0000313" key="2">
    <source>
        <dbReference type="EMBL" id="MBR9727107.1"/>
    </source>
</evidence>
<feature type="chain" id="PRO_5047053819" evidence="1">
    <location>
        <begin position="25"/>
        <end position="366"/>
    </location>
</feature>
<proteinExistence type="predicted"/>
<sequence length="366" mass="41293">MLKNIPNVIVLAICALLLCTSASAVEIQNLDQANIKVDSRGKTERNHALKQALSVTFIKNSGDASVLSDTLIKEYVQNPNRLLTQYVYYQQDNALYLKAIFDHQRLIQVLRQAQLPVWGNQRPLTLLWLSMPQASVHEIVADAAQFEAKEHITHYATNQGIPILFPLMDLDDSMQVNVTDVRGKFATVIERASERYDVEYFVVANMDNAADEVRYQMSLYEKNHHSGLIQALVNYQGSALDENLAAEQIIDQMSAYFVSRYAIASSGDNLNTLLKLEGVSSMKDIVDIEHYLGELTAVKSIIINQIADNTVTYSIELFNQVDDLKRLLNINNRFEMLPALLPSTDDSYIDPIVTAPAPLTYRWHSR</sequence>